<sequence length="202" mass="22235">MIRVILAGEGKNELGGFAVDVVFRGDDPEPGVVEALLRQVCPDGWKVVDAILWKKTPKLQVGIGGKGEELNVRRAFHHAKKRGCDVFVFTRDRDKPKFAHRDEDIERAIAELSGEGAAIVGGVAIEKLESWLVAVAGIPGSEVMRRPEEELAARGVGEKDTAAMVRFVEERGLRSLPADARSLRRWLDRASRALLTKTETKT</sequence>
<protein>
    <recommendedName>
        <fullName evidence="3">DUF4276 family protein</fullName>
    </recommendedName>
</protein>
<evidence type="ECO:0000313" key="1">
    <source>
        <dbReference type="EMBL" id="MRG91813.1"/>
    </source>
</evidence>
<accession>A0A6N7PI99</accession>
<dbReference type="AlphaFoldDB" id="A0A6N7PI99"/>
<dbReference type="EMBL" id="WJIE01000002">
    <property type="protein sequence ID" value="MRG91813.1"/>
    <property type="molecule type" value="Genomic_DNA"/>
</dbReference>
<comment type="caution">
    <text evidence="1">The sequence shown here is derived from an EMBL/GenBank/DDBJ whole genome shotgun (WGS) entry which is preliminary data.</text>
</comment>
<dbReference type="OrthoDB" id="5503803at2"/>
<reference evidence="1 2" key="1">
    <citation type="submission" date="2019-10" db="EMBL/GenBank/DDBJ databases">
        <title>A soil myxobacterium in the family Polyangiaceae.</title>
        <authorList>
            <person name="Li Y."/>
            <person name="Wang J."/>
        </authorList>
    </citation>
    <scope>NUCLEOTIDE SEQUENCE [LARGE SCALE GENOMIC DNA]</scope>
    <source>
        <strain evidence="1 2">DSM 14734</strain>
    </source>
</reference>
<evidence type="ECO:0000313" key="2">
    <source>
        <dbReference type="Proteomes" id="UP000440224"/>
    </source>
</evidence>
<keyword evidence="2" id="KW-1185">Reference proteome</keyword>
<organism evidence="1 2">
    <name type="scientific">Polyangium spumosum</name>
    <dbReference type="NCBI Taxonomy" id="889282"/>
    <lineage>
        <taxon>Bacteria</taxon>
        <taxon>Pseudomonadati</taxon>
        <taxon>Myxococcota</taxon>
        <taxon>Polyangia</taxon>
        <taxon>Polyangiales</taxon>
        <taxon>Polyangiaceae</taxon>
        <taxon>Polyangium</taxon>
    </lineage>
</organism>
<proteinExistence type="predicted"/>
<evidence type="ECO:0008006" key="3">
    <source>
        <dbReference type="Google" id="ProtNLM"/>
    </source>
</evidence>
<gene>
    <name evidence="1" type="ORF">GF068_07720</name>
</gene>
<dbReference type="RefSeq" id="WP_153818680.1">
    <property type="nucleotide sequence ID" value="NZ_WJIE01000002.1"/>
</dbReference>
<dbReference type="Proteomes" id="UP000440224">
    <property type="component" value="Unassembled WGS sequence"/>
</dbReference>
<name>A0A6N7PI99_9BACT</name>